<keyword evidence="8" id="KW-1185">Reference proteome</keyword>
<dbReference type="PANTHER" id="PTHR30346:SF0">
    <property type="entry name" value="HCA OPERON TRANSCRIPTIONAL ACTIVATOR HCAR"/>
    <property type="match status" value="1"/>
</dbReference>
<dbReference type="InterPro" id="IPR036390">
    <property type="entry name" value="WH_DNA-bd_sf"/>
</dbReference>
<dbReference type="Pfam" id="PF03466">
    <property type="entry name" value="LysR_substrate"/>
    <property type="match status" value="1"/>
</dbReference>
<dbReference type="SUPFAM" id="SSF53850">
    <property type="entry name" value="Periplasmic binding protein-like II"/>
    <property type="match status" value="1"/>
</dbReference>
<dbReference type="PRINTS" id="PR00039">
    <property type="entry name" value="HTHLYSR"/>
</dbReference>
<dbReference type="CDD" id="cd05466">
    <property type="entry name" value="PBP2_LTTR_substrate"/>
    <property type="match status" value="1"/>
</dbReference>
<evidence type="ECO:0000259" key="6">
    <source>
        <dbReference type="PROSITE" id="PS50931"/>
    </source>
</evidence>
<proteinExistence type="inferred from homology"/>
<dbReference type="InterPro" id="IPR005119">
    <property type="entry name" value="LysR_subst-bd"/>
</dbReference>
<dbReference type="Pfam" id="PF00126">
    <property type="entry name" value="HTH_1"/>
    <property type="match status" value="1"/>
</dbReference>
<dbReference type="Gene3D" id="1.10.10.10">
    <property type="entry name" value="Winged helix-like DNA-binding domain superfamily/Winged helix DNA-binding domain"/>
    <property type="match status" value="1"/>
</dbReference>
<sequence>MNGSPGPSDDRPADEIADLAPRDPRDAMSLQTAWLRSFLAVADKGGFGAATLGLHLSQSRVSAHVAALEHALGVTLFDRKARPICMTEAGELFRGHALNALLELQRGIEAARSTLDNFVAHIKLGSYPSVSSTYLPTVLRELTSKYPGITIELHEGTASTLEEMVVSGAVDLAFRPLLPKMHETTLCHRTIWREDIVAVMREQDPLTQKTSVSVDDILQRPLIGNPAGSEDDGGGFDLRNTLGDEAGRADIAYLTDQPATLVALVRSAFGIGVVNRLALETTSTEGLAIRTIDSPTARREVALFWTRRRSDAAAVKAFLDAQERAQLPPGVQAIPTPGTPGSAGVMRTGRQAR</sequence>
<evidence type="ECO:0000256" key="2">
    <source>
        <dbReference type="ARBA" id="ARBA00023015"/>
    </source>
</evidence>
<evidence type="ECO:0000256" key="3">
    <source>
        <dbReference type="ARBA" id="ARBA00023125"/>
    </source>
</evidence>
<feature type="compositionally biased region" description="Basic and acidic residues" evidence="5">
    <location>
        <begin position="8"/>
        <end position="22"/>
    </location>
</feature>
<dbReference type="RefSeq" id="WP_344933906.1">
    <property type="nucleotide sequence ID" value="NZ_BAAAZR010000001.1"/>
</dbReference>
<dbReference type="PROSITE" id="PS50931">
    <property type="entry name" value="HTH_LYSR"/>
    <property type="match status" value="1"/>
</dbReference>
<reference evidence="8" key="1">
    <citation type="journal article" date="2019" name="Int. J. Syst. Evol. Microbiol.">
        <title>The Global Catalogue of Microorganisms (GCM) 10K type strain sequencing project: providing services to taxonomists for standard genome sequencing and annotation.</title>
        <authorList>
            <consortium name="The Broad Institute Genomics Platform"/>
            <consortium name="The Broad Institute Genome Sequencing Center for Infectious Disease"/>
            <person name="Wu L."/>
            <person name="Ma J."/>
        </authorList>
    </citation>
    <scope>NUCLEOTIDE SEQUENCE [LARGE SCALE GENOMIC DNA]</scope>
    <source>
        <strain evidence="8">JCM 16908</strain>
    </source>
</reference>
<comment type="similarity">
    <text evidence="1">Belongs to the LysR transcriptional regulatory family.</text>
</comment>
<name>A0ABP7HE16_9ACTN</name>
<comment type="caution">
    <text evidence="7">The sequence shown here is derived from an EMBL/GenBank/DDBJ whole genome shotgun (WGS) entry which is preliminary data.</text>
</comment>
<evidence type="ECO:0000256" key="4">
    <source>
        <dbReference type="ARBA" id="ARBA00023163"/>
    </source>
</evidence>
<evidence type="ECO:0000256" key="1">
    <source>
        <dbReference type="ARBA" id="ARBA00009437"/>
    </source>
</evidence>
<dbReference type="SUPFAM" id="SSF46785">
    <property type="entry name" value="Winged helix' DNA-binding domain"/>
    <property type="match status" value="1"/>
</dbReference>
<dbReference type="InterPro" id="IPR000847">
    <property type="entry name" value="LysR_HTH_N"/>
</dbReference>
<feature type="region of interest" description="Disordered" evidence="5">
    <location>
        <begin position="1"/>
        <end position="22"/>
    </location>
</feature>
<evidence type="ECO:0000313" key="8">
    <source>
        <dbReference type="Proteomes" id="UP001500888"/>
    </source>
</evidence>
<keyword evidence="3" id="KW-0238">DNA-binding</keyword>
<keyword evidence="2" id="KW-0805">Transcription regulation</keyword>
<organism evidence="7 8">
    <name type="scientific">Sphaerisporangium flaviroseum</name>
    <dbReference type="NCBI Taxonomy" id="509199"/>
    <lineage>
        <taxon>Bacteria</taxon>
        <taxon>Bacillati</taxon>
        <taxon>Actinomycetota</taxon>
        <taxon>Actinomycetes</taxon>
        <taxon>Streptosporangiales</taxon>
        <taxon>Streptosporangiaceae</taxon>
        <taxon>Sphaerisporangium</taxon>
    </lineage>
</organism>
<accession>A0ABP7HE16</accession>
<protein>
    <submittedName>
        <fullName evidence="7">Transcriptional regulator CynR</fullName>
    </submittedName>
</protein>
<dbReference type="Gene3D" id="3.40.190.10">
    <property type="entry name" value="Periplasmic binding protein-like II"/>
    <property type="match status" value="2"/>
</dbReference>
<gene>
    <name evidence="7" type="primary">cynR</name>
    <name evidence="7" type="ORF">GCM10022226_06310</name>
</gene>
<evidence type="ECO:0000256" key="5">
    <source>
        <dbReference type="SAM" id="MobiDB-lite"/>
    </source>
</evidence>
<feature type="domain" description="HTH lysR-type" evidence="6">
    <location>
        <begin position="30"/>
        <end position="87"/>
    </location>
</feature>
<keyword evidence="4" id="KW-0804">Transcription</keyword>
<feature type="region of interest" description="Disordered" evidence="5">
    <location>
        <begin position="329"/>
        <end position="353"/>
    </location>
</feature>
<dbReference type="Proteomes" id="UP001500888">
    <property type="component" value="Unassembled WGS sequence"/>
</dbReference>
<dbReference type="PANTHER" id="PTHR30346">
    <property type="entry name" value="TRANSCRIPTIONAL DUAL REGULATOR HCAR-RELATED"/>
    <property type="match status" value="1"/>
</dbReference>
<dbReference type="InterPro" id="IPR036388">
    <property type="entry name" value="WH-like_DNA-bd_sf"/>
</dbReference>
<evidence type="ECO:0000313" key="7">
    <source>
        <dbReference type="EMBL" id="GAA3790171.1"/>
    </source>
</evidence>
<dbReference type="EMBL" id="BAAAZR010000001">
    <property type="protein sequence ID" value="GAA3790171.1"/>
    <property type="molecule type" value="Genomic_DNA"/>
</dbReference>